<evidence type="ECO:0000256" key="4">
    <source>
        <dbReference type="ARBA" id="ARBA00022807"/>
    </source>
</evidence>
<dbReference type="InterPro" id="IPR003653">
    <property type="entry name" value="Peptidase_C48_C"/>
</dbReference>
<gene>
    <name evidence="6" type="ORF">Taro_027435</name>
</gene>
<evidence type="ECO:0000256" key="1">
    <source>
        <dbReference type="ARBA" id="ARBA00005234"/>
    </source>
</evidence>
<keyword evidence="7" id="KW-1185">Reference proteome</keyword>
<dbReference type="GO" id="GO:0008234">
    <property type="term" value="F:cysteine-type peptidase activity"/>
    <property type="evidence" value="ECO:0007669"/>
    <property type="project" value="UniProtKB-KW"/>
</dbReference>
<evidence type="ECO:0000313" key="6">
    <source>
        <dbReference type="EMBL" id="MQL94777.1"/>
    </source>
</evidence>
<dbReference type="GO" id="GO:0016926">
    <property type="term" value="P:protein desumoylation"/>
    <property type="evidence" value="ECO:0007669"/>
    <property type="project" value="UniProtKB-ARBA"/>
</dbReference>
<accession>A0A843VK52</accession>
<evidence type="ECO:0000256" key="3">
    <source>
        <dbReference type="ARBA" id="ARBA00022801"/>
    </source>
</evidence>
<sequence length="131" mass="15250">HVEQVQDVVLLDEDVQTIEQIQEEDEPVERLPSSNKEAKIYYPSRNHPECVELFQSDIKCLEPESYLSSTIMNFYIQYLQNSIASSGRPKGEYHFCNTYFYCKLEEAMSHKLHIARVFNCTKSARIEPDPG</sequence>
<evidence type="ECO:0000259" key="5">
    <source>
        <dbReference type="Pfam" id="PF02902"/>
    </source>
</evidence>
<keyword evidence="2" id="KW-0645">Protease</keyword>
<evidence type="ECO:0000313" key="7">
    <source>
        <dbReference type="Proteomes" id="UP000652761"/>
    </source>
</evidence>
<proteinExistence type="inferred from homology"/>
<dbReference type="GO" id="GO:0006508">
    <property type="term" value="P:proteolysis"/>
    <property type="evidence" value="ECO:0007669"/>
    <property type="project" value="UniProtKB-KW"/>
</dbReference>
<dbReference type="AlphaFoldDB" id="A0A843VK52"/>
<evidence type="ECO:0000256" key="2">
    <source>
        <dbReference type="ARBA" id="ARBA00022670"/>
    </source>
</evidence>
<dbReference type="OrthoDB" id="442460at2759"/>
<protein>
    <recommendedName>
        <fullName evidence="5">Ubiquitin-like protease family profile domain-containing protein</fullName>
    </recommendedName>
</protein>
<feature type="domain" description="Ubiquitin-like protease family profile" evidence="5">
    <location>
        <begin position="66"/>
        <end position="109"/>
    </location>
</feature>
<reference evidence="6" key="1">
    <citation type="submission" date="2017-07" db="EMBL/GenBank/DDBJ databases">
        <title>Taro Niue Genome Assembly and Annotation.</title>
        <authorList>
            <person name="Atibalentja N."/>
            <person name="Keating K."/>
            <person name="Fields C.J."/>
        </authorList>
    </citation>
    <scope>NUCLEOTIDE SEQUENCE</scope>
    <source>
        <strain evidence="6">Niue_2</strain>
        <tissue evidence="6">Leaf</tissue>
    </source>
</reference>
<dbReference type="InterPro" id="IPR038765">
    <property type="entry name" value="Papain-like_cys_pep_sf"/>
</dbReference>
<comment type="caution">
    <text evidence="6">The sequence shown here is derived from an EMBL/GenBank/DDBJ whole genome shotgun (WGS) entry which is preliminary data.</text>
</comment>
<feature type="non-terminal residue" evidence="6">
    <location>
        <position position="1"/>
    </location>
</feature>
<dbReference type="EMBL" id="NMUH01001714">
    <property type="protein sequence ID" value="MQL94777.1"/>
    <property type="molecule type" value="Genomic_DNA"/>
</dbReference>
<organism evidence="6 7">
    <name type="scientific">Colocasia esculenta</name>
    <name type="common">Wild taro</name>
    <name type="synonym">Arum esculentum</name>
    <dbReference type="NCBI Taxonomy" id="4460"/>
    <lineage>
        <taxon>Eukaryota</taxon>
        <taxon>Viridiplantae</taxon>
        <taxon>Streptophyta</taxon>
        <taxon>Embryophyta</taxon>
        <taxon>Tracheophyta</taxon>
        <taxon>Spermatophyta</taxon>
        <taxon>Magnoliopsida</taxon>
        <taxon>Liliopsida</taxon>
        <taxon>Araceae</taxon>
        <taxon>Aroideae</taxon>
        <taxon>Colocasieae</taxon>
        <taxon>Colocasia</taxon>
    </lineage>
</organism>
<dbReference type="Gene3D" id="3.30.310.130">
    <property type="entry name" value="Ubiquitin-related"/>
    <property type="match status" value="1"/>
</dbReference>
<dbReference type="Gene3D" id="1.10.418.20">
    <property type="match status" value="1"/>
</dbReference>
<dbReference type="SUPFAM" id="SSF54001">
    <property type="entry name" value="Cysteine proteinases"/>
    <property type="match status" value="1"/>
</dbReference>
<keyword evidence="3" id="KW-0378">Hydrolase</keyword>
<name>A0A843VK52_COLES</name>
<dbReference type="Pfam" id="PF02902">
    <property type="entry name" value="Peptidase_C48"/>
    <property type="match status" value="1"/>
</dbReference>
<keyword evidence="4" id="KW-0788">Thiol protease</keyword>
<dbReference type="PANTHER" id="PTHR46915">
    <property type="entry name" value="UBIQUITIN-LIKE PROTEASE 4-RELATED"/>
    <property type="match status" value="1"/>
</dbReference>
<dbReference type="PANTHER" id="PTHR46915:SF2">
    <property type="entry name" value="UBIQUITIN-LIKE PROTEASE 4"/>
    <property type="match status" value="1"/>
</dbReference>
<comment type="similarity">
    <text evidence="1">Belongs to the peptidase C48 family.</text>
</comment>
<dbReference type="Proteomes" id="UP000652761">
    <property type="component" value="Unassembled WGS sequence"/>
</dbReference>